<dbReference type="KEGG" id="rcf:Poly24_06270"/>
<gene>
    <name evidence="3" type="ORF">Poly24_06270</name>
</gene>
<feature type="region of interest" description="Disordered" evidence="1">
    <location>
        <begin position="922"/>
        <end position="1216"/>
    </location>
</feature>
<keyword evidence="2" id="KW-0812">Transmembrane</keyword>
<keyword evidence="2" id="KW-1133">Transmembrane helix</keyword>
<feature type="region of interest" description="Disordered" evidence="1">
    <location>
        <begin position="503"/>
        <end position="522"/>
    </location>
</feature>
<feature type="region of interest" description="Disordered" evidence="1">
    <location>
        <begin position="816"/>
        <end position="835"/>
    </location>
</feature>
<keyword evidence="2" id="KW-0472">Membrane</keyword>
<dbReference type="OrthoDB" id="221248at2"/>
<feature type="compositionally biased region" description="Polar residues" evidence="1">
    <location>
        <begin position="776"/>
        <end position="792"/>
    </location>
</feature>
<accession>A0A518JN37</accession>
<reference evidence="3 4" key="1">
    <citation type="submission" date="2019-02" db="EMBL/GenBank/DDBJ databases">
        <title>Deep-cultivation of Planctomycetes and their phenomic and genomic characterization uncovers novel biology.</title>
        <authorList>
            <person name="Wiegand S."/>
            <person name="Jogler M."/>
            <person name="Boedeker C."/>
            <person name="Pinto D."/>
            <person name="Vollmers J."/>
            <person name="Rivas-Marin E."/>
            <person name="Kohn T."/>
            <person name="Peeters S.H."/>
            <person name="Heuer A."/>
            <person name="Rast P."/>
            <person name="Oberbeckmann S."/>
            <person name="Bunk B."/>
            <person name="Jeske O."/>
            <person name="Meyerdierks A."/>
            <person name="Storesund J.E."/>
            <person name="Kallscheuer N."/>
            <person name="Luecker S."/>
            <person name="Lage O.M."/>
            <person name="Pohl T."/>
            <person name="Merkel B.J."/>
            <person name="Hornburger P."/>
            <person name="Mueller R.-W."/>
            <person name="Bruemmer F."/>
            <person name="Labrenz M."/>
            <person name="Spormann A.M."/>
            <person name="Op den Camp H."/>
            <person name="Overmann J."/>
            <person name="Amann R."/>
            <person name="Jetten M.S.M."/>
            <person name="Mascher T."/>
            <person name="Medema M.H."/>
            <person name="Devos D.P."/>
            <person name="Kaster A.-K."/>
            <person name="Ovreas L."/>
            <person name="Rohde M."/>
            <person name="Galperin M.Y."/>
            <person name="Jogler C."/>
        </authorList>
    </citation>
    <scope>NUCLEOTIDE SEQUENCE [LARGE SCALE GENOMIC DNA]</scope>
    <source>
        <strain evidence="3 4">Poly24</strain>
    </source>
</reference>
<keyword evidence="4" id="KW-1185">Reference proteome</keyword>
<dbReference type="RefSeq" id="WP_145090257.1">
    <property type="nucleotide sequence ID" value="NZ_CP036348.1"/>
</dbReference>
<feature type="compositionally biased region" description="Basic and acidic residues" evidence="1">
    <location>
        <begin position="977"/>
        <end position="986"/>
    </location>
</feature>
<sequence>MDARLKDLLESVASRLRRQRLLWLLAAVWLATAFVALSLLWQVRSGELSANVALGVAAATLGGLLVAACALSLCSFRDSKAVAARIEAHFPTLRQRLLTAVDQRPADINTPMNYLQTAVIDETLHHGTTHRWTLAVNQLATRFAWAVNALALGLLVLVGIGLNSQLANAKHRGTDPASLAELQPSAEITVEPGDVEIERGSNLVVTARFGANDLGLLPSEVQLIARRGDQQTQSAMTRNLSDPVFGGYLNEVVESTNYEVQYDGQVSPTYKVTVFDYPQLQRSDARLVFPQYTGLEEKQVDDTRRVSAVEGTQLTWICQLNKPVASCTLVDDEGKVLPLSADAENPLHYRATVTLQQSTRWTLKLVDAEGRENKYPPELVARVQPNQPPVMKLVAARDVRVSPLEELQVGARFRDDFGLLRYGLAYAMAGGEPHEIVLGETTQRKEEREASPMIDFEALAAEPDQLLSYHFWAEDFDAQGQPRRSESDMFFAEVRHFEEIFREGEPPAGGEPPPSSPNAQQADELAELQKQIITGTWNLIRRETAAEPSAAFADDVALLHESQQAAIEQLQELAAELTDPQSKEYVQAADAFMQKAVTQLAAVADANSPPLLSPALASEQAAYQGLLKLRAREFEVSRQQQSQSKSSSSSQQQRQQQLDQLELKNDENRYETEQQARSEEEQQATEMRQVLNRLRELAQRQEDLNKQLKQLQSALEAAQTEQEREEIQRQLKRLREEQQELLRDTDELADRMNASQDQPATADQQEQLAETRENVRQSSEALEQQDVSQALSAGTRAEREFKQMRDEVRQQAAGDFAESMQQMQQQAQQLQEQQEAIGQEIEQLEETNPGSLRSPQDRDQIRDRIGQQRQQLADLLDRMERTVSDAETSEPLLAEKLYDSFRKTQQRRVDQQLDMTNQLLERGLDPDASQATAAAEAGIGQLREEIDEAAQSVLGDPTESLRRALGELEQVSDQLSDEIRENDPRGEGQPGEGQPGEGQPGEGQPGEGQPGEGQPGEGQPGEGQPGEGQPGEGQPGEGQPGEGQPGEGQPGEGQPGEGQPGEGQPGQSQPGQSQPGQSQPGQSQPGQSQPGQSQPGQSQPGQSQPGQSQPGQSQPGQSQPGQSQPGQSQPGQSQPGQSQPGQSQPGQSQPGQSQPGQSQPGQSQPGQSQPGQSQPGQSQPGQSQPGRGGSGGGIEGFAEAVEGRGAAPLTGEGFREWSDRLREIEELVEDPELRSQVAQVREAAREVRINLKRHSESPQWNLVREMIARPLEELKQRVAEELLRRSADRNALVPIDRDPVPVEFADQVEKYYEKLGSGK</sequence>
<proteinExistence type="predicted"/>
<protein>
    <submittedName>
        <fullName evidence="3">Uncharacterized protein</fullName>
    </submittedName>
</protein>
<feature type="compositionally biased region" description="Low complexity" evidence="1">
    <location>
        <begin position="820"/>
        <end position="835"/>
    </location>
</feature>
<evidence type="ECO:0000313" key="4">
    <source>
        <dbReference type="Proteomes" id="UP000315082"/>
    </source>
</evidence>
<organism evidence="3 4">
    <name type="scientific">Rosistilla carotiformis</name>
    <dbReference type="NCBI Taxonomy" id="2528017"/>
    <lineage>
        <taxon>Bacteria</taxon>
        <taxon>Pseudomonadati</taxon>
        <taxon>Planctomycetota</taxon>
        <taxon>Planctomycetia</taxon>
        <taxon>Pirellulales</taxon>
        <taxon>Pirellulaceae</taxon>
        <taxon>Rosistilla</taxon>
    </lineage>
</organism>
<feature type="region of interest" description="Disordered" evidence="1">
    <location>
        <begin position="637"/>
        <end position="686"/>
    </location>
</feature>
<feature type="compositionally biased region" description="Gly residues" evidence="1">
    <location>
        <begin position="988"/>
        <end position="1064"/>
    </location>
</feature>
<feature type="compositionally biased region" description="Low complexity" evidence="1">
    <location>
        <begin position="1065"/>
        <end position="1185"/>
    </location>
</feature>
<feature type="compositionally biased region" description="Gly residues" evidence="1">
    <location>
        <begin position="1186"/>
        <end position="1195"/>
    </location>
</feature>
<feature type="compositionally biased region" description="Polar residues" evidence="1">
    <location>
        <begin position="753"/>
        <end position="768"/>
    </location>
</feature>
<feature type="transmembrane region" description="Helical" evidence="2">
    <location>
        <begin position="143"/>
        <end position="162"/>
    </location>
</feature>
<dbReference type="Proteomes" id="UP000315082">
    <property type="component" value="Chromosome"/>
</dbReference>
<feature type="transmembrane region" description="Helical" evidence="2">
    <location>
        <begin position="53"/>
        <end position="76"/>
    </location>
</feature>
<evidence type="ECO:0000313" key="3">
    <source>
        <dbReference type="EMBL" id="QDV66938.1"/>
    </source>
</evidence>
<evidence type="ECO:0000256" key="1">
    <source>
        <dbReference type="SAM" id="MobiDB-lite"/>
    </source>
</evidence>
<dbReference type="EMBL" id="CP036348">
    <property type="protein sequence ID" value="QDV66938.1"/>
    <property type="molecule type" value="Genomic_DNA"/>
</dbReference>
<name>A0A518JN37_9BACT</name>
<evidence type="ECO:0000256" key="2">
    <source>
        <dbReference type="SAM" id="Phobius"/>
    </source>
</evidence>
<feature type="compositionally biased region" description="Low complexity" evidence="1">
    <location>
        <begin position="637"/>
        <end position="657"/>
    </location>
</feature>
<feature type="transmembrane region" description="Helical" evidence="2">
    <location>
        <begin position="21"/>
        <end position="41"/>
    </location>
</feature>
<feature type="region of interest" description="Disordered" evidence="1">
    <location>
        <begin position="753"/>
        <end position="792"/>
    </location>
</feature>
<feature type="compositionally biased region" description="Basic and acidic residues" evidence="1">
    <location>
        <begin position="661"/>
        <end position="680"/>
    </location>
</feature>